<evidence type="ECO:0000313" key="2">
    <source>
        <dbReference type="Proteomes" id="UP001596494"/>
    </source>
</evidence>
<dbReference type="EMBL" id="JBHTBY010000011">
    <property type="protein sequence ID" value="MFC7321956.1"/>
    <property type="molecule type" value="Genomic_DNA"/>
</dbReference>
<protein>
    <submittedName>
        <fullName evidence="1">Uncharacterized protein</fullName>
    </submittedName>
</protein>
<comment type="caution">
    <text evidence="1">The sequence shown here is derived from an EMBL/GenBank/DDBJ whole genome shotgun (WGS) entry which is preliminary data.</text>
</comment>
<keyword evidence="2" id="KW-1185">Reference proteome</keyword>
<accession>A0ABW2K557</accession>
<dbReference type="RefSeq" id="WP_289215881.1">
    <property type="nucleotide sequence ID" value="NZ_JAPVRC010000004.1"/>
</dbReference>
<proteinExistence type="predicted"/>
<gene>
    <name evidence="1" type="ORF">ACFQMN_13800</name>
</gene>
<dbReference type="Proteomes" id="UP001596494">
    <property type="component" value="Unassembled WGS sequence"/>
</dbReference>
<name>A0ABW2K557_9BACI</name>
<evidence type="ECO:0000313" key="1">
    <source>
        <dbReference type="EMBL" id="MFC7321956.1"/>
    </source>
</evidence>
<reference evidence="2" key="1">
    <citation type="journal article" date="2019" name="Int. J. Syst. Evol. Microbiol.">
        <title>The Global Catalogue of Microorganisms (GCM) 10K type strain sequencing project: providing services to taxonomists for standard genome sequencing and annotation.</title>
        <authorList>
            <consortium name="The Broad Institute Genomics Platform"/>
            <consortium name="The Broad Institute Genome Sequencing Center for Infectious Disease"/>
            <person name="Wu L."/>
            <person name="Ma J."/>
        </authorList>
    </citation>
    <scope>NUCLEOTIDE SEQUENCE [LARGE SCALE GENOMIC DNA]</scope>
    <source>
        <strain evidence="2">CCUG 73951</strain>
    </source>
</reference>
<sequence length="172" mass="20527">MSYIKEVQRLIDDGLNEEASVQLFQVLTNRFTFEMHRPETEDFRKGILECRKDQRKHFREIIDGECRKYPFPIQLNWRNVKFEPKRVKRCGICGGYFYDVSRNGNKITCFNNGICEHEHEIRRKRKGTLMEPAYKRRVDEIPIDFSPAEDDALGNAILTETEMTAWRNRETF</sequence>
<organism evidence="1 2">
    <name type="scientific">Halobacillus campisalis</name>
    <dbReference type="NCBI Taxonomy" id="435909"/>
    <lineage>
        <taxon>Bacteria</taxon>
        <taxon>Bacillati</taxon>
        <taxon>Bacillota</taxon>
        <taxon>Bacilli</taxon>
        <taxon>Bacillales</taxon>
        <taxon>Bacillaceae</taxon>
        <taxon>Halobacillus</taxon>
    </lineage>
</organism>